<dbReference type="STRING" id="71717.A0A4Y7T1U8"/>
<dbReference type="InterPro" id="IPR050505">
    <property type="entry name" value="WDR55/POC1"/>
</dbReference>
<dbReference type="InterPro" id="IPR015943">
    <property type="entry name" value="WD40/YVTN_repeat-like_dom_sf"/>
</dbReference>
<organism evidence="4 5">
    <name type="scientific">Coprinellus micaceus</name>
    <name type="common">Glistening ink-cap mushroom</name>
    <name type="synonym">Coprinus micaceus</name>
    <dbReference type="NCBI Taxonomy" id="71717"/>
    <lineage>
        <taxon>Eukaryota</taxon>
        <taxon>Fungi</taxon>
        <taxon>Dikarya</taxon>
        <taxon>Basidiomycota</taxon>
        <taxon>Agaricomycotina</taxon>
        <taxon>Agaricomycetes</taxon>
        <taxon>Agaricomycetidae</taxon>
        <taxon>Agaricales</taxon>
        <taxon>Agaricineae</taxon>
        <taxon>Psathyrellaceae</taxon>
        <taxon>Coprinellus</taxon>
    </lineage>
</organism>
<dbReference type="EMBL" id="QPFP01000034">
    <property type="protein sequence ID" value="TEB28123.1"/>
    <property type="molecule type" value="Genomic_DNA"/>
</dbReference>
<dbReference type="PANTHER" id="PTHR44019:SF8">
    <property type="entry name" value="POC1 CENTRIOLAR PROTEIN HOMOLOG"/>
    <property type="match status" value="1"/>
</dbReference>
<dbReference type="AlphaFoldDB" id="A0A4Y7T1U8"/>
<dbReference type="Pfam" id="PF00400">
    <property type="entry name" value="WD40"/>
    <property type="match status" value="1"/>
</dbReference>
<sequence length="257" mass="28365">GDDGKINIISSSGGTVDSIRSRQGSVVALAWLKVGHPRDFKMILSAGSDGTVKLWRAAEGRSFRLAQSVTVSESAIEEMDLHGFKLAVVGKGGIFLFDIRPLATNVFEPAHCSLKGVVRGKIQTDQGKIRSVRFINNGQAVLVGLFNNVLLAWDLPTNRLLFRHQIETRIGNMDWNEEGRLLAVWNMDDGVDLYKIEGTFVPIPEKIPLKIERNFVIQVRFVDSETLVVGSDNGQVLVVNASTRAVVRKLNHEAFSK</sequence>
<reference evidence="4 5" key="1">
    <citation type="journal article" date="2019" name="Nat. Ecol. Evol.">
        <title>Megaphylogeny resolves global patterns of mushroom evolution.</title>
        <authorList>
            <person name="Varga T."/>
            <person name="Krizsan K."/>
            <person name="Foldi C."/>
            <person name="Dima B."/>
            <person name="Sanchez-Garcia M."/>
            <person name="Sanchez-Ramirez S."/>
            <person name="Szollosi G.J."/>
            <person name="Szarkandi J.G."/>
            <person name="Papp V."/>
            <person name="Albert L."/>
            <person name="Andreopoulos W."/>
            <person name="Angelini C."/>
            <person name="Antonin V."/>
            <person name="Barry K.W."/>
            <person name="Bougher N.L."/>
            <person name="Buchanan P."/>
            <person name="Buyck B."/>
            <person name="Bense V."/>
            <person name="Catcheside P."/>
            <person name="Chovatia M."/>
            <person name="Cooper J."/>
            <person name="Damon W."/>
            <person name="Desjardin D."/>
            <person name="Finy P."/>
            <person name="Geml J."/>
            <person name="Haridas S."/>
            <person name="Hughes K."/>
            <person name="Justo A."/>
            <person name="Karasinski D."/>
            <person name="Kautmanova I."/>
            <person name="Kiss B."/>
            <person name="Kocsube S."/>
            <person name="Kotiranta H."/>
            <person name="LaButti K.M."/>
            <person name="Lechner B.E."/>
            <person name="Liimatainen K."/>
            <person name="Lipzen A."/>
            <person name="Lukacs Z."/>
            <person name="Mihaltcheva S."/>
            <person name="Morgado L.N."/>
            <person name="Niskanen T."/>
            <person name="Noordeloos M.E."/>
            <person name="Ohm R.A."/>
            <person name="Ortiz-Santana B."/>
            <person name="Ovrebo C."/>
            <person name="Racz N."/>
            <person name="Riley R."/>
            <person name="Savchenko A."/>
            <person name="Shiryaev A."/>
            <person name="Soop K."/>
            <person name="Spirin V."/>
            <person name="Szebenyi C."/>
            <person name="Tomsovsky M."/>
            <person name="Tulloss R.E."/>
            <person name="Uehling J."/>
            <person name="Grigoriev I.V."/>
            <person name="Vagvolgyi C."/>
            <person name="Papp T."/>
            <person name="Martin F.M."/>
            <person name="Miettinen O."/>
            <person name="Hibbett D.S."/>
            <person name="Nagy L.G."/>
        </authorList>
    </citation>
    <scope>NUCLEOTIDE SEQUENCE [LARGE SCALE GENOMIC DNA]</scope>
    <source>
        <strain evidence="4 5">FP101781</strain>
    </source>
</reference>
<dbReference type="Proteomes" id="UP000298030">
    <property type="component" value="Unassembled WGS sequence"/>
</dbReference>
<protein>
    <submittedName>
        <fullName evidence="4">WD40 repeat-like protein</fullName>
    </submittedName>
</protein>
<feature type="non-terminal residue" evidence="4">
    <location>
        <position position="1"/>
    </location>
</feature>
<evidence type="ECO:0000256" key="2">
    <source>
        <dbReference type="ARBA" id="ARBA00022737"/>
    </source>
</evidence>
<gene>
    <name evidence="4" type="ORF">FA13DRAFT_1633498</name>
</gene>
<keyword evidence="1 3" id="KW-0853">WD repeat</keyword>
<evidence type="ECO:0000313" key="4">
    <source>
        <dbReference type="EMBL" id="TEB28123.1"/>
    </source>
</evidence>
<dbReference type="InterPro" id="IPR036322">
    <property type="entry name" value="WD40_repeat_dom_sf"/>
</dbReference>
<dbReference type="PANTHER" id="PTHR44019">
    <property type="entry name" value="WD REPEAT-CONTAINING PROTEIN 55"/>
    <property type="match status" value="1"/>
</dbReference>
<feature type="repeat" description="WD" evidence="3">
    <location>
        <begin position="42"/>
        <end position="65"/>
    </location>
</feature>
<proteinExistence type="predicted"/>
<dbReference type="OrthoDB" id="3238562at2759"/>
<evidence type="ECO:0000313" key="5">
    <source>
        <dbReference type="Proteomes" id="UP000298030"/>
    </source>
</evidence>
<dbReference type="SUPFAM" id="SSF50978">
    <property type="entry name" value="WD40 repeat-like"/>
    <property type="match status" value="1"/>
</dbReference>
<dbReference type="Gene3D" id="2.130.10.10">
    <property type="entry name" value="YVTN repeat-like/Quinoprotein amine dehydrogenase"/>
    <property type="match status" value="1"/>
</dbReference>
<accession>A0A4Y7T1U8</accession>
<comment type="caution">
    <text evidence="4">The sequence shown here is derived from an EMBL/GenBank/DDBJ whole genome shotgun (WGS) entry which is preliminary data.</text>
</comment>
<name>A0A4Y7T1U8_COPMI</name>
<dbReference type="InterPro" id="IPR001680">
    <property type="entry name" value="WD40_rpt"/>
</dbReference>
<evidence type="ECO:0000256" key="3">
    <source>
        <dbReference type="PROSITE-ProRule" id="PRU00221"/>
    </source>
</evidence>
<dbReference type="PROSITE" id="PS50082">
    <property type="entry name" value="WD_REPEATS_2"/>
    <property type="match status" value="1"/>
</dbReference>
<keyword evidence="5" id="KW-1185">Reference proteome</keyword>
<dbReference type="SMART" id="SM00320">
    <property type="entry name" value="WD40"/>
    <property type="match status" value="3"/>
</dbReference>
<keyword evidence="2" id="KW-0677">Repeat</keyword>
<evidence type="ECO:0000256" key="1">
    <source>
        <dbReference type="ARBA" id="ARBA00022574"/>
    </source>
</evidence>